<dbReference type="GO" id="GO:0008237">
    <property type="term" value="F:metallopeptidase activity"/>
    <property type="evidence" value="ECO:0007669"/>
    <property type="project" value="UniProtKB-KW"/>
</dbReference>
<keyword evidence="8" id="KW-1185">Reference proteome</keyword>
<evidence type="ECO:0000256" key="3">
    <source>
        <dbReference type="ARBA" id="ARBA00022723"/>
    </source>
</evidence>
<dbReference type="Pfam" id="PF07998">
    <property type="entry name" value="Peptidase_M54"/>
    <property type="match status" value="1"/>
</dbReference>
<dbReference type="Proteomes" id="UP001195483">
    <property type="component" value="Unassembled WGS sequence"/>
</dbReference>
<dbReference type="SUPFAM" id="SSF55486">
    <property type="entry name" value="Metalloproteases ('zincins'), catalytic domain"/>
    <property type="match status" value="1"/>
</dbReference>
<dbReference type="PANTHER" id="PTHR15910:SF1">
    <property type="entry name" value="ARCHAEMETZINCIN-2"/>
    <property type="match status" value="1"/>
</dbReference>
<dbReference type="InterPro" id="IPR024079">
    <property type="entry name" value="MetalloPept_cat_dom_sf"/>
</dbReference>
<keyword evidence="5" id="KW-0862">Zinc</keyword>
<dbReference type="GO" id="GO:0046872">
    <property type="term" value="F:metal ion binding"/>
    <property type="evidence" value="ECO:0007669"/>
    <property type="project" value="UniProtKB-KW"/>
</dbReference>
<evidence type="ECO:0008006" key="9">
    <source>
        <dbReference type="Google" id="ProtNLM"/>
    </source>
</evidence>
<evidence type="ECO:0000256" key="1">
    <source>
        <dbReference type="ARBA" id="ARBA00001947"/>
    </source>
</evidence>
<reference evidence="7" key="3">
    <citation type="submission" date="2023-05" db="EMBL/GenBank/DDBJ databases">
        <authorList>
            <person name="Smith C.H."/>
        </authorList>
    </citation>
    <scope>NUCLEOTIDE SEQUENCE</scope>
    <source>
        <strain evidence="7">CHS0354</strain>
        <tissue evidence="7">Mantle</tissue>
    </source>
</reference>
<evidence type="ECO:0000256" key="5">
    <source>
        <dbReference type="ARBA" id="ARBA00022833"/>
    </source>
</evidence>
<protein>
    <recommendedName>
        <fullName evidence="9">Archaemetzincin-2</fullName>
    </recommendedName>
</protein>
<name>A0AAE0VYN7_9BIVA</name>
<accession>A0AAE0VYN7</accession>
<dbReference type="PANTHER" id="PTHR15910">
    <property type="entry name" value="ARCHAEMETZINCIN"/>
    <property type="match status" value="1"/>
</dbReference>
<comment type="caution">
    <text evidence="7">The sequence shown here is derived from an EMBL/GenBank/DDBJ whole genome shotgun (WGS) entry which is preliminary data.</text>
</comment>
<keyword evidence="2" id="KW-0645">Protease</keyword>
<evidence type="ECO:0000256" key="6">
    <source>
        <dbReference type="ARBA" id="ARBA00023049"/>
    </source>
</evidence>
<dbReference type="GO" id="GO:0006508">
    <property type="term" value="P:proteolysis"/>
    <property type="evidence" value="ECO:0007669"/>
    <property type="project" value="UniProtKB-KW"/>
</dbReference>
<proteinExistence type="predicted"/>
<keyword evidence="6" id="KW-0482">Metalloprotease</keyword>
<dbReference type="InterPro" id="IPR012962">
    <property type="entry name" value="Pept_M54_archaemetzincn"/>
</dbReference>
<keyword evidence="3" id="KW-0479">Metal-binding</keyword>
<reference evidence="7" key="1">
    <citation type="journal article" date="2021" name="Genome Biol. Evol.">
        <title>A High-Quality Reference Genome for a Parasitic Bivalve with Doubly Uniparental Inheritance (Bivalvia: Unionida).</title>
        <authorList>
            <person name="Smith C.H."/>
        </authorList>
    </citation>
    <scope>NUCLEOTIDE SEQUENCE</scope>
    <source>
        <strain evidence="7">CHS0354</strain>
    </source>
</reference>
<evidence type="ECO:0000313" key="7">
    <source>
        <dbReference type="EMBL" id="KAK3594077.1"/>
    </source>
</evidence>
<dbReference type="CDD" id="cd11375">
    <property type="entry name" value="Peptidase_M54"/>
    <property type="match status" value="1"/>
</dbReference>
<keyword evidence="4" id="KW-0378">Hydrolase</keyword>
<gene>
    <name evidence="7" type="ORF">CHS0354_040845</name>
</gene>
<sequence length="419" mass="48633">MGTLFSAHSVDRDFRFLIGDLDNLSSNECRFYKLSETVLKNREKLMQTEQHQDVSQGIKQSRQLVPFNSNELDDGSNHNNEGARCHNIQASGCSSDANGEENVMGRCATDVNIQTDRNCEVESLFKVLPLNKPLYTTQTYVQWHSSITYEIAFSKCRTSKRTIYLQPINSFPDFIENFELRISDHIYSLFGLIRTFAEFFFLGMDVQVLPCINIQELGWKITTRVHQKTGKQQYLVSDFYLKLRSVMPKNGYCIIGITWTDLYPKEELNFVLGEASGAHKSGIFSFGRFEPKSYNPEMSSDIFEIDEKILWRLLKVMSHEVCHLFGLSHCEYFLCAMNESTSMHEAMSQPLFLCPICLRKLQTVCKFDLIQRFQKLETFLSQLNRSWYIPEIERSIEWLQKCLNFFKEGDTDNSDGFVE</sequence>
<organism evidence="7 8">
    <name type="scientific">Potamilus streckersoni</name>
    <dbReference type="NCBI Taxonomy" id="2493646"/>
    <lineage>
        <taxon>Eukaryota</taxon>
        <taxon>Metazoa</taxon>
        <taxon>Spiralia</taxon>
        <taxon>Lophotrochozoa</taxon>
        <taxon>Mollusca</taxon>
        <taxon>Bivalvia</taxon>
        <taxon>Autobranchia</taxon>
        <taxon>Heteroconchia</taxon>
        <taxon>Palaeoheterodonta</taxon>
        <taxon>Unionida</taxon>
        <taxon>Unionoidea</taxon>
        <taxon>Unionidae</taxon>
        <taxon>Ambleminae</taxon>
        <taxon>Lampsilini</taxon>
        <taxon>Potamilus</taxon>
    </lineage>
</organism>
<evidence type="ECO:0000256" key="2">
    <source>
        <dbReference type="ARBA" id="ARBA00022670"/>
    </source>
</evidence>
<evidence type="ECO:0000313" key="8">
    <source>
        <dbReference type="Proteomes" id="UP001195483"/>
    </source>
</evidence>
<dbReference type="Gene3D" id="3.40.390.10">
    <property type="entry name" value="Collagenase (Catalytic Domain)"/>
    <property type="match status" value="1"/>
</dbReference>
<evidence type="ECO:0000256" key="4">
    <source>
        <dbReference type="ARBA" id="ARBA00022801"/>
    </source>
</evidence>
<comment type="cofactor">
    <cofactor evidence="1">
        <name>Zn(2+)</name>
        <dbReference type="ChEBI" id="CHEBI:29105"/>
    </cofactor>
</comment>
<dbReference type="EMBL" id="JAEAOA010002342">
    <property type="protein sequence ID" value="KAK3594077.1"/>
    <property type="molecule type" value="Genomic_DNA"/>
</dbReference>
<dbReference type="AlphaFoldDB" id="A0AAE0VYN7"/>
<reference evidence="7" key="2">
    <citation type="journal article" date="2021" name="Genome Biol. Evol.">
        <title>Developing a high-quality reference genome for a parasitic bivalve with doubly uniparental inheritance (Bivalvia: Unionida).</title>
        <authorList>
            <person name="Smith C.H."/>
        </authorList>
    </citation>
    <scope>NUCLEOTIDE SEQUENCE</scope>
    <source>
        <strain evidence="7">CHS0354</strain>
        <tissue evidence="7">Mantle</tissue>
    </source>
</reference>